<dbReference type="InterPro" id="IPR004469">
    <property type="entry name" value="PSP"/>
</dbReference>
<dbReference type="Proteomes" id="UP000251311">
    <property type="component" value="Unassembled WGS sequence"/>
</dbReference>
<reference evidence="14 15" key="1">
    <citation type="submission" date="2017-02" db="EMBL/GenBank/DDBJ databases">
        <title>Arcobacter lacus sp. nov., a new species isolated from reclaimed water.</title>
        <authorList>
            <person name="Figueras M.J."/>
            <person name="Perez-Cataluna A."/>
            <person name="Salas-Masso N."/>
        </authorList>
    </citation>
    <scope>NUCLEOTIDE SEQUENCE [LARGE SCALE GENOMIC DNA]</scope>
    <source>
        <strain evidence="14 15">RW43-9</strain>
    </source>
</reference>
<gene>
    <name evidence="14" type="ORF">B0175_02715</name>
</gene>
<dbReference type="Gene3D" id="3.40.50.1000">
    <property type="entry name" value="HAD superfamily/HAD-like"/>
    <property type="match status" value="1"/>
</dbReference>
<dbReference type="Pfam" id="PF00702">
    <property type="entry name" value="Hydrolase"/>
    <property type="match status" value="1"/>
</dbReference>
<keyword evidence="6" id="KW-0028">Amino-acid biosynthesis</keyword>
<evidence type="ECO:0000256" key="1">
    <source>
        <dbReference type="ARBA" id="ARBA00001946"/>
    </source>
</evidence>
<organism evidence="14 15">
    <name type="scientific">Arcobacter lacus</name>
    <dbReference type="NCBI Taxonomy" id="1912876"/>
    <lineage>
        <taxon>Bacteria</taxon>
        <taxon>Pseudomonadati</taxon>
        <taxon>Campylobacterota</taxon>
        <taxon>Epsilonproteobacteria</taxon>
        <taxon>Campylobacterales</taxon>
        <taxon>Arcobacteraceae</taxon>
        <taxon>Arcobacter</taxon>
    </lineage>
</organism>
<evidence type="ECO:0000256" key="9">
    <source>
        <dbReference type="ARBA" id="ARBA00022842"/>
    </source>
</evidence>
<comment type="pathway">
    <text evidence="2">Amino-acid biosynthesis; L-serine biosynthesis; L-serine from 3-phospho-D-glycerate: step 3/3.</text>
</comment>
<comment type="catalytic activity">
    <reaction evidence="13">
        <text>O-phospho-D-serine + H2O = D-serine + phosphate</text>
        <dbReference type="Rhea" id="RHEA:24873"/>
        <dbReference type="ChEBI" id="CHEBI:15377"/>
        <dbReference type="ChEBI" id="CHEBI:35247"/>
        <dbReference type="ChEBI" id="CHEBI:43474"/>
        <dbReference type="ChEBI" id="CHEBI:58680"/>
        <dbReference type="EC" id="3.1.3.3"/>
    </reaction>
</comment>
<dbReference type="SFLD" id="SFLDG01137">
    <property type="entry name" value="C1.6.1:_Phosphoserine_Phosphat"/>
    <property type="match status" value="1"/>
</dbReference>
<dbReference type="SUPFAM" id="SSF56784">
    <property type="entry name" value="HAD-like"/>
    <property type="match status" value="1"/>
</dbReference>
<evidence type="ECO:0000256" key="5">
    <source>
        <dbReference type="ARBA" id="ARBA00015196"/>
    </source>
</evidence>
<dbReference type="InterPro" id="IPR036412">
    <property type="entry name" value="HAD-like_sf"/>
</dbReference>
<name>A0ABX5JPS6_9BACT</name>
<evidence type="ECO:0000256" key="13">
    <source>
        <dbReference type="ARBA" id="ARBA00048523"/>
    </source>
</evidence>
<dbReference type="PANTHER" id="PTHR43344">
    <property type="entry name" value="PHOSPHOSERINE PHOSPHATASE"/>
    <property type="match status" value="1"/>
</dbReference>
<keyword evidence="10" id="KW-0718">Serine biosynthesis</keyword>
<keyword evidence="9" id="KW-0460">Magnesium</keyword>
<comment type="similarity">
    <text evidence="3">Belongs to the HAD-like hydrolase superfamily. SerB family.</text>
</comment>
<comment type="caution">
    <text evidence="14">The sequence shown here is derived from an EMBL/GenBank/DDBJ whole genome shotgun (WGS) entry which is preliminary data.</text>
</comment>
<accession>A0ABX5JPS6</accession>
<dbReference type="EC" id="3.1.3.3" evidence="4"/>
<evidence type="ECO:0000256" key="11">
    <source>
        <dbReference type="ARBA" id="ARBA00031693"/>
    </source>
</evidence>
<keyword evidence="15" id="KW-1185">Reference proteome</keyword>
<evidence type="ECO:0000313" key="14">
    <source>
        <dbReference type="EMBL" id="PUE67315.1"/>
    </source>
</evidence>
<keyword evidence="8" id="KW-0378">Hydrolase</keyword>
<evidence type="ECO:0000256" key="8">
    <source>
        <dbReference type="ARBA" id="ARBA00022801"/>
    </source>
</evidence>
<dbReference type="EMBL" id="MUXF01000003">
    <property type="protein sequence ID" value="PUE67315.1"/>
    <property type="molecule type" value="Genomic_DNA"/>
</dbReference>
<dbReference type="SFLD" id="SFLDG01136">
    <property type="entry name" value="C1.6:_Phosphoserine_Phosphatas"/>
    <property type="match status" value="1"/>
</dbReference>
<evidence type="ECO:0000256" key="6">
    <source>
        <dbReference type="ARBA" id="ARBA00022605"/>
    </source>
</evidence>
<dbReference type="InterPro" id="IPR023214">
    <property type="entry name" value="HAD_sf"/>
</dbReference>
<dbReference type="NCBIfam" id="TIGR00338">
    <property type="entry name" value="serB"/>
    <property type="match status" value="1"/>
</dbReference>
<sequence>MMKLAVFDFDSTLMDGETIDFLAQELNLGAKVAKITEEAMSGRLDFFESLTTRVALLKGLEYKKVVEICENLPLMNGSYELIPELKKMGYKVVCFSGGFRVGTTPAKIKLGLDADFSNVLHEKNGVLTGLVGGDMMFGFSKGDMLQRLQSILGVSRENTLVCGDGANDLSMFEHADTRVAFCAKEILKKEANIIVDTKDLTKILDNIKA</sequence>
<evidence type="ECO:0000256" key="12">
    <source>
        <dbReference type="ARBA" id="ARBA00048138"/>
    </source>
</evidence>
<comment type="cofactor">
    <cofactor evidence="1">
        <name>Mg(2+)</name>
        <dbReference type="ChEBI" id="CHEBI:18420"/>
    </cofactor>
</comment>
<evidence type="ECO:0000256" key="4">
    <source>
        <dbReference type="ARBA" id="ARBA00012640"/>
    </source>
</evidence>
<comment type="catalytic activity">
    <reaction evidence="12">
        <text>O-phospho-L-serine + H2O = L-serine + phosphate</text>
        <dbReference type="Rhea" id="RHEA:21208"/>
        <dbReference type="ChEBI" id="CHEBI:15377"/>
        <dbReference type="ChEBI" id="CHEBI:33384"/>
        <dbReference type="ChEBI" id="CHEBI:43474"/>
        <dbReference type="ChEBI" id="CHEBI:57524"/>
        <dbReference type="EC" id="3.1.3.3"/>
    </reaction>
</comment>
<dbReference type="SFLD" id="SFLDS00003">
    <property type="entry name" value="Haloacid_Dehalogenase"/>
    <property type="match status" value="1"/>
</dbReference>
<protein>
    <recommendedName>
        <fullName evidence="5">Phosphoserine phosphatase</fullName>
        <ecNumber evidence="4">3.1.3.3</ecNumber>
    </recommendedName>
    <alternativeName>
        <fullName evidence="11">O-phosphoserine phosphohydrolase</fullName>
    </alternativeName>
</protein>
<evidence type="ECO:0000313" key="15">
    <source>
        <dbReference type="Proteomes" id="UP000251311"/>
    </source>
</evidence>
<keyword evidence="7" id="KW-0479">Metal-binding</keyword>
<dbReference type="InterPro" id="IPR050582">
    <property type="entry name" value="HAD-like_SerB"/>
</dbReference>
<evidence type="ECO:0000256" key="10">
    <source>
        <dbReference type="ARBA" id="ARBA00023299"/>
    </source>
</evidence>
<dbReference type="SFLD" id="SFLDF00029">
    <property type="entry name" value="phosphoserine_phosphatase"/>
    <property type="match status" value="1"/>
</dbReference>
<evidence type="ECO:0000256" key="7">
    <source>
        <dbReference type="ARBA" id="ARBA00022723"/>
    </source>
</evidence>
<proteinExistence type="inferred from homology"/>
<evidence type="ECO:0000256" key="2">
    <source>
        <dbReference type="ARBA" id="ARBA00005135"/>
    </source>
</evidence>
<dbReference type="NCBIfam" id="TIGR01488">
    <property type="entry name" value="HAD-SF-IB"/>
    <property type="match status" value="1"/>
</dbReference>
<dbReference type="PANTHER" id="PTHR43344:SF2">
    <property type="entry name" value="PHOSPHOSERINE PHOSPHATASE"/>
    <property type="match status" value="1"/>
</dbReference>
<evidence type="ECO:0000256" key="3">
    <source>
        <dbReference type="ARBA" id="ARBA00009184"/>
    </source>
</evidence>